<proteinExistence type="predicted"/>
<reference evidence="2 3" key="1">
    <citation type="submission" date="2019-11" db="EMBL/GenBank/DDBJ databases">
        <authorList>
            <person name="Jiang L.-Q."/>
        </authorList>
    </citation>
    <scope>NUCLEOTIDE SEQUENCE [LARGE SCALE GENOMIC DNA]</scope>
    <source>
        <strain evidence="2 3">YIM 132087</strain>
    </source>
</reference>
<accession>A0A7K1FXB6</accession>
<dbReference type="Pfam" id="PF13276">
    <property type="entry name" value="HTH_21"/>
    <property type="match status" value="1"/>
</dbReference>
<evidence type="ECO:0000313" key="3">
    <source>
        <dbReference type="Proteomes" id="UP000460221"/>
    </source>
</evidence>
<organism evidence="2 3">
    <name type="scientific">Nakamurella alba</name>
    <dbReference type="NCBI Taxonomy" id="2665158"/>
    <lineage>
        <taxon>Bacteria</taxon>
        <taxon>Bacillati</taxon>
        <taxon>Actinomycetota</taxon>
        <taxon>Actinomycetes</taxon>
        <taxon>Nakamurellales</taxon>
        <taxon>Nakamurellaceae</taxon>
        <taxon>Nakamurella</taxon>
    </lineage>
</organism>
<keyword evidence="3" id="KW-1185">Reference proteome</keyword>
<sequence>MRSHADRWEPGGLRWGVEPMCAVLTEYLGLRIAPSTFYEHAVRPVGQRSAAVRDAAMLEQVRRVHRDNNAGTYGARKVWLQLNREGVAVARCTVERLMRADGLVGVCRGKVRRTTIPDPAAGRPADLVGRHSGLRPRWEAQYDRALDQGHA</sequence>
<dbReference type="InterPro" id="IPR025948">
    <property type="entry name" value="HTH-like_dom"/>
</dbReference>
<name>A0A7K1FXB6_9ACTN</name>
<dbReference type="Proteomes" id="UP000460221">
    <property type="component" value="Unassembled WGS sequence"/>
</dbReference>
<gene>
    <name evidence="2" type="ORF">GIS00_26430</name>
</gene>
<dbReference type="AlphaFoldDB" id="A0A7K1FXB6"/>
<evidence type="ECO:0000259" key="1">
    <source>
        <dbReference type="Pfam" id="PF13276"/>
    </source>
</evidence>
<feature type="domain" description="HTH-like" evidence="1">
    <location>
        <begin position="55"/>
        <end position="110"/>
    </location>
</feature>
<evidence type="ECO:0000313" key="2">
    <source>
        <dbReference type="EMBL" id="MTD17474.1"/>
    </source>
</evidence>
<comment type="caution">
    <text evidence="2">The sequence shown here is derived from an EMBL/GenBank/DDBJ whole genome shotgun (WGS) entry which is preliminary data.</text>
</comment>
<protein>
    <submittedName>
        <fullName evidence="2">IS3 family transposase</fullName>
    </submittedName>
</protein>
<dbReference type="EMBL" id="WLYK01000021">
    <property type="protein sequence ID" value="MTD17474.1"/>
    <property type="molecule type" value="Genomic_DNA"/>
</dbReference>